<dbReference type="InterPro" id="IPR046834">
    <property type="entry name" value="ABC_ATPase_C"/>
</dbReference>
<evidence type="ECO:0000259" key="4">
    <source>
        <dbReference type="Pfam" id="PF21117"/>
    </source>
</evidence>
<feature type="region of interest" description="Disordered" evidence="1">
    <location>
        <begin position="1"/>
        <end position="23"/>
    </location>
</feature>
<dbReference type="EMBL" id="AHKC01011041">
    <property type="protein sequence ID" value="EKF31126.1"/>
    <property type="molecule type" value="Genomic_DNA"/>
</dbReference>
<evidence type="ECO:0000256" key="1">
    <source>
        <dbReference type="SAM" id="MobiDB-lite"/>
    </source>
</evidence>
<dbReference type="PANTHER" id="PTHR38149">
    <property type="entry name" value="ATPASE"/>
    <property type="match status" value="1"/>
</dbReference>
<dbReference type="PANTHER" id="PTHR38149:SF1">
    <property type="entry name" value="ATPASE"/>
    <property type="match status" value="1"/>
</dbReference>
<proteinExistence type="predicted"/>
<feature type="domain" description="ATPase of the ABC class N-terminal" evidence="3">
    <location>
        <begin position="49"/>
        <end position="218"/>
    </location>
</feature>
<organism evidence="5 6">
    <name type="scientific">Trypanosoma cruzi marinkellei</name>
    <dbReference type="NCBI Taxonomy" id="85056"/>
    <lineage>
        <taxon>Eukaryota</taxon>
        <taxon>Discoba</taxon>
        <taxon>Euglenozoa</taxon>
        <taxon>Kinetoplastea</taxon>
        <taxon>Metakinetoplastina</taxon>
        <taxon>Trypanosomatida</taxon>
        <taxon>Trypanosomatidae</taxon>
        <taxon>Trypanosoma</taxon>
        <taxon>Schizotrypanum</taxon>
    </lineage>
</organism>
<sequence>MSYRAYGGGYRGRGGRGGRGGGQHWQQTACEEDTFRDPSNFNSGSPYAELRNYLNSVEGVNYGELKSLTNASFALSESVRCTFLAIQSDPFAPGSQVRMSCPCPFQLDKILQCSDLSSCVPCRRIAAEDYILRSFHDGHRRGVARHHSGALHVMRPSQHVLERSTVVLVDSDRERGGVEVHLFARVKLPGHGRRIDGRGAIHIFYDELLPIMERCVVGLDEEALYQHVTCVHDQEHLRGELRAAGCVAFVANGSVLPRESGNSDRPLGKGAVPFVSPESLVRTFHLPHSGTTVTGMGLPQGLTLIAGGGFHGKSTLLRALEVGIYNHVPDDGRVYVTVDPTAVKIRAEDRRSINGVDISPFINNLPFQKTTTSFVTSDASGSTSQAANIMEALELGSRLLLLDEDTCATNLMYRDDLMQQLVPREQEPITPFVDRVTDLIQNHGISSIMVIGGSGQYFPHATVTLVMNAYKAFDCSERAKEISATFMSSVQPPQKGISVFVSPMQRQFDGSGTFSTVHCRRGCDSIKVSGVGVDSIRFSEETIDLSLVEQIVEEGQVNAIAQCLAMLYDGDEHGVRNLLAKGKSLNLLYSPSGGSEPRDVPFSSEFSALIEGCDAALRDARLEARTPSCYLPRGFTSAARRFEIGAALNRLRTLRTLTAAMK</sequence>
<comment type="caution">
    <text evidence="5">The sequence shown here is derived from an EMBL/GenBank/DDBJ whole genome shotgun (WGS) entry which is preliminary data.</text>
</comment>
<dbReference type="InterPro" id="IPR027417">
    <property type="entry name" value="P-loop_NTPase"/>
</dbReference>
<feature type="domain" description="MRB1590-like C-terminal" evidence="4">
    <location>
        <begin position="527"/>
        <end position="656"/>
    </location>
</feature>
<dbReference type="Pfam" id="PF20446">
    <property type="entry name" value="ABC_N"/>
    <property type="match status" value="1"/>
</dbReference>
<dbReference type="InterPro" id="IPR046833">
    <property type="entry name" value="ABC_N"/>
</dbReference>
<dbReference type="AlphaFoldDB" id="K2N8P9"/>
<dbReference type="InterPro" id="IPR019195">
    <property type="entry name" value="ABC_ATPase_put"/>
</dbReference>
<reference evidence="5 6" key="1">
    <citation type="journal article" date="2012" name="BMC Genomics">
        <title>Comparative genomic analysis of human infective Trypanosoma cruzi lineages with the bat-restricted subspecies T. cruzi marinkellei.</title>
        <authorList>
            <person name="Franzen O."/>
            <person name="Talavera-Lopez C."/>
            <person name="Ochaya S."/>
            <person name="Butler C.E."/>
            <person name="Messenger L.A."/>
            <person name="Lewis M.D."/>
            <person name="Llewellyn M.S."/>
            <person name="Marinkelle C.J."/>
            <person name="Tyler K.M."/>
            <person name="Miles M.A."/>
            <person name="Andersson B."/>
        </authorList>
    </citation>
    <scope>NUCLEOTIDE SEQUENCE [LARGE SCALE GENOMIC DNA]</scope>
    <source>
        <strain evidence="5 6">B7</strain>
    </source>
</reference>
<evidence type="ECO:0000313" key="6">
    <source>
        <dbReference type="Proteomes" id="UP000007350"/>
    </source>
</evidence>
<accession>K2N8P9</accession>
<protein>
    <recommendedName>
        <fullName evidence="7">Mitochondrial RNA binding complex 1 subunit</fullName>
    </recommendedName>
</protein>
<dbReference type="Pfam" id="PF21117">
    <property type="entry name" value="MRB1590_C"/>
    <property type="match status" value="1"/>
</dbReference>
<evidence type="ECO:0000313" key="5">
    <source>
        <dbReference type="EMBL" id="EKF31126.1"/>
    </source>
</evidence>
<dbReference type="SUPFAM" id="SSF52540">
    <property type="entry name" value="P-loop containing nucleoside triphosphate hydrolases"/>
    <property type="match status" value="1"/>
</dbReference>
<dbReference type="OrthoDB" id="189459at2759"/>
<name>K2N8P9_TRYCR</name>
<dbReference type="InterPro" id="IPR049069">
    <property type="entry name" value="MRB1590-like_C"/>
</dbReference>
<evidence type="ECO:0000259" key="3">
    <source>
        <dbReference type="Pfam" id="PF20446"/>
    </source>
</evidence>
<dbReference type="Pfam" id="PF09818">
    <property type="entry name" value="ABC_ATPase"/>
    <property type="match status" value="1"/>
</dbReference>
<evidence type="ECO:0000259" key="2">
    <source>
        <dbReference type="Pfam" id="PF09818"/>
    </source>
</evidence>
<dbReference type="Proteomes" id="UP000007350">
    <property type="component" value="Unassembled WGS sequence"/>
</dbReference>
<gene>
    <name evidence="5" type="ORF">MOQ_005043</name>
</gene>
<feature type="domain" description="ATPase of the ABC class C-terminal" evidence="2">
    <location>
        <begin position="221"/>
        <end position="491"/>
    </location>
</feature>
<keyword evidence="6" id="KW-1185">Reference proteome</keyword>
<evidence type="ECO:0008006" key="7">
    <source>
        <dbReference type="Google" id="ProtNLM"/>
    </source>
</evidence>